<dbReference type="Proteomes" id="UP000494329">
    <property type="component" value="Unassembled WGS sequence"/>
</dbReference>
<feature type="chain" id="PRO_5026837583" description="Lipoprotein" evidence="1">
    <location>
        <begin position="26"/>
        <end position="47"/>
    </location>
</feature>
<organism evidence="2 3">
    <name type="scientific">Paraburkholderia solisilvae</name>
    <dbReference type="NCBI Taxonomy" id="624376"/>
    <lineage>
        <taxon>Bacteria</taxon>
        <taxon>Pseudomonadati</taxon>
        <taxon>Pseudomonadota</taxon>
        <taxon>Betaproteobacteria</taxon>
        <taxon>Burkholderiales</taxon>
        <taxon>Burkholderiaceae</taxon>
        <taxon>Paraburkholderia</taxon>
    </lineage>
</organism>
<dbReference type="PROSITE" id="PS51257">
    <property type="entry name" value="PROKAR_LIPOPROTEIN"/>
    <property type="match status" value="1"/>
</dbReference>
<sequence length="47" mass="4443">MKMTRLVRTVCVLVALGATALTVTACGDMSGSGGASSGGSSSSSGGY</sequence>
<feature type="signal peptide" evidence="1">
    <location>
        <begin position="1"/>
        <end position="25"/>
    </location>
</feature>
<reference evidence="2 3" key="1">
    <citation type="submission" date="2020-04" db="EMBL/GenBank/DDBJ databases">
        <authorList>
            <person name="De Canck E."/>
        </authorList>
    </citation>
    <scope>NUCLEOTIDE SEQUENCE [LARGE SCALE GENOMIC DNA]</scope>
    <source>
        <strain evidence="2 3">LMG 29739</strain>
    </source>
</reference>
<proteinExistence type="predicted"/>
<evidence type="ECO:0008006" key="4">
    <source>
        <dbReference type="Google" id="ProtNLM"/>
    </source>
</evidence>
<name>A0A6J5DVP6_9BURK</name>
<evidence type="ECO:0000256" key="1">
    <source>
        <dbReference type="SAM" id="SignalP"/>
    </source>
</evidence>
<keyword evidence="1" id="KW-0732">Signal</keyword>
<keyword evidence="3" id="KW-1185">Reference proteome</keyword>
<gene>
    <name evidence="2" type="ORF">LMG29739_02909</name>
</gene>
<dbReference type="EMBL" id="CADIKF010000020">
    <property type="protein sequence ID" value="CAB3758330.1"/>
    <property type="molecule type" value="Genomic_DNA"/>
</dbReference>
<protein>
    <recommendedName>
        <fullName evidence="4">Lipoprotein</fullName>
    </recommendedName>
</protein>
<evidence type="ECO:0000313" key="3">
    <source>
        <dbReference type="Proteomes" id="UP000494329"/>
    </source>
</evidence>
<evidence type="ECO:0000313" key="2">
    <source>
        <dbReference type="EMBL" id="CAB3758330.1"/>
    </source>
</evidence>
<dbReference type="RefSeq" id="WP_175111613.1">
    <property type="nucleotide sequence ID" value="NZ_CADIKF010000020.1"/>
</dbReference>
<dbReference type="AlphaFoldDB" id="A0A6J5DVP6"/>
<accession>A0A6J5DVP6</accession>